<gene>
    <name evidence="2" type="ORF">HCK00_12160</name>
</gene>
<evidence type="ECO:0000256" key="1">
    <source>
        <dbReference type="SAM" id="Phobius"/>
    </source>
</evidence>
<sequence>MSEKKGKGAAVALLVILFAGALAVAAVGDFPVANVLITAGLTIVAIAVIMWLVGGRILGAR</sequence>
<dbReference type="EMBL" id="JAATEN010000007">
    <property type="protein sequence ID" value="NJQ01262.1"/>
    <property type="molecule type" value="Genomic_DNA"/>
</dbReference>
<keyword evidence="1" id="KW-1133">Transmembrane helix</keyword>
<protein>
    <submittedName>
        <fullName evidence="2">Uncharacterized protein</fullName>
    </submittedName>
</protein>
<evidence type="ECO:0000313" key="3">
    <source>
        <dbReference type="Proteomes" id="UP000695264"/>
    </source>
</evidence>
<comment type="caution">
    <text evidence="2">The sequence shown here is derived from an EMBL/GenBank/DDBJ whole genome shotgun (WGS) entry which is preliminary data.</text>
</comment>
<keyword evidence="1" id="KW-0812">Transmembrane</keyword>
<dbReference type="Proteomes" id="UP000695264">
    <property type="component" value="Unassembled WGS sequence"/>
</dbReference>
<name>A0ABX1BU75_9ACTN</name>
<dbReference type="RefSeq" id="WP_168101851.1">
    <property type="nucleotide sequence ID" value="NZ_JAATEN010000007.1"/>
</dbReference>
<keyword evidence="1" id="KW-0472">Membrane</keyword>
<accession>A0ABX1BU75</accession>
<proteinExistence type="predicted"/>
<keyword evidence="3" id="KW-1185">Reference proteome</keyword>
<organism evidence="2 3">
    <name type="scientific">Streptomyces zingiberis</name>
    <dbReference type="NCBI Taxonomy" id="2053010"/>
    <lineage>
        <taxon>Bacteria</taxon>
        <taxon>Bacillati</taxon>
        <taxon>Actinomycetota</taxon>
        <taxon>Actinomycetes</taxon>
        <taxon>Kitasatosporales</taxon>
        <taxon>Streptomycetaceae</taxon>
        <taxon>Streptomyces</taxon>
    </lineage>
</organism>
<reference evidence="2 3" key="1">
    <citation type="submission" date="2020-03" db="EMBL/GenBank/DDBJ databases">
        <title>WGS of actinomycetes isolated from Thailand.</title>
        <authorList>
            <person name="Thawai C."/>
        </authorList>
    </citation>
    <scope>NUCLEOTIDE SEQUENCE [LARGE SCALE GENOMIC DNA]</scope>
    <source>
        <strain evidence="2 3">PLAI 1-29</strain>
    </source>
</reference>
<evidence type="ECO:0000313" key="2">
    <source>
        <dbReference type="EMBL" id="NJQ01262.1"/>
    </source>
</evidence>
<feature type="transmembrane region" description="Helical" evidence="1">
    <location>
        <begin position="35"/>
        <end position="54"/>
    </location>
</feature>